<dbReference type="SUPFAM" id="SSF55781">
    <property type="entry name" value="GAF domain-like"/>
    <property type="match status" value="1"/>
</dbReference>
<dbReference type="Gene3D" id="3.60.40.10">
    <property type="entry name" value="PPM-type phosphatase domain"/>
    <property type="match status" value="1"/>
</dbReference>
<name>A0A853CKZ9_9ACTN</name>
<dbReference type="GO" id="GO:0016791">
    <property type="term" value="F:phosphatase activity"/>
    <property type="evidence" value="ECO:0007669"/>
    <property type="project" value="TreeGrafter"/>
</dbReference>
<dbReference type="InterPro" id="IPR029016">
    <property type="entry name" value="GAF-like_dom_sf"/>
</dbReference>
<evidence type="ECO:0000259" key="2">
    <source>
        <dbReference type="SMART" id="SM00065"/>
    </source>
</evidence>
<dbReference type="Pfam" id="PF07228">
    <property type="entry name" value="SpoIIE"/>
    <property type="match status" value="1"/>
</dbReference>
<evidence type="ECO:0000313" key="4">
    <source>
        <dbReference type="EMBL" id="NYJ08066.1"/>
    </source>
</evidence>
<dbReference type="Gene3D" id="3.30.450.40">
    <property type="match status" value="1"/>
</dbReference>
<feature type="domain" description="GAF" evidence="2">
    <location>
        <begin position="16"/>
        <end position="199"/>
    </location>
</feature>
<dbReference type="RefSeq" id="WP_179720379.1">
    <property type="nucleotide sequence ID" value="NZ_JACBZT010000001.1"/>
</dbReference>
<dbReference type="PANTHER" id="PTHR43156:SF2">
    <property type="entry name" value="STAGE II SPORULATION PROTEIN E"/>
    <property type="match status" value="1"/>
</dbReference>
<organism evidence="4 5">
    <name type="scientific">Petropleomorpha daqingensis</name>
    <dbReference type="NCBI Taxonomy" id="2026353"/>
    <lineage>
        <taxon>Bacteria</taxon>
        <taxon>Bacillati</taxon>
        <taxon>Actinomycetota</taxon>
        <taxon>Actinomycetes</taxon>
        <taxon>Geodermatophilales</taxon>
        <taxon>Geodermatophilaceae</taxon>
        <taxon>Petropleomorpha</taxon>
    </lineage>
</organism>
<reference evidence="4 5" key="1">
    <citation type="submission" date="2020-07" db="EMBL/GenBank/DDBJ databases">
        <title>Sequencing the genomes of 1000 actinobacteria strains.</title>
        <authorList>
            <person name="Klenk H.-P."/>
        </authorList>
    </citation>
    <scope>NUCLEOTIDE SEQUENCE [LARGE SCALE GENOMIC DNA]</scope>
    <source>
        <strain evidence="4 5">DSM 104001</strain>
    </source>
</reference>
<dbReference type="InterPro" id="IPR003018">
    <property type="entry name" value="GAF"/>
</dbReference>
<keyword evidence="1" id="KW-0378">Hydrolase</keyword>
<dbReference type="SUPFAM" id="SSF81606">
    <property type="entry name" value="PP2C-like"/>
    <property type="match status" value="1"/>
</dbReference>
<dbReference type="InterPro" id="IPR036457">
    <property type="entry name" value="PPM-type-like_dom_sf"/>
</dbReference>
<proteinExistence type="predicted"/>
<dbReference type="InterPro" id="IPR001932">
    <property type="entry name" value="PPM-type_phosphatase-like_dom"/>
</dbReference>
<comment type="caution">
    <text evidence="4">The sequence shown here is derived from an EMBL/GenBank/DDBJ whole genome shotgun (WGS) entry which is preliminary data.</text>
</comment>
<accession>A0A853CKZ9</accession>
<dbReference type="SMART" id="SM00065">
    <property type="entry name" value="GAF"/>
    <property type="match status" value="1"/>
</dbReference>
<evidence type="ECO:0000259" key="3">
    <source>
        <dbReference type="SMART" id="SM00331"/>
    </source>
</evidence>
<protein>
    <submittedName>
        <fullName evidence="4">Serine phosphatase RsbU (Regulator of sigma subunit)</fullName>
    </submittedName>
</protein>
<dbReference type="InterPro" id="IPR052016">
    <property type="entry name" value="Bact_Sigma-Reg"/>
</dbReference>
<feature type="domain" description="PPM-type phosphatase" evidence="3">
    <location>
        <begin position="216"/>
        <end position="444"/>
    </location>
</feature>
<dbReference type="EMBL" id="JACBZT010000001">
    <property type="protein sequence ID" value="NYJ08066.1"/>
    <property type="molecule type" value="Genomic_DNA"/>
</dbReference>
<dbReference type="Pfam" id="PF01590">
    <property type="entry name" value="GAF"/>
    <property type="match status" value="1"/>
</dbReference>
<dbReference type="Proteomes" id="UP000541969">
    <property type="component" value="Unassembled WGS sequence"/>
</dbReference>
<evidence type="ECO:0000313" key="5">
    <source>
        <dbReference type="Proteomes" id="UP000541969"/>
    </source>
</evidence>
<dbReference type="AlphaFoldDB" id="A0A853CKZ9"/>
<gene>
    <name evidence="4" type="ORF">GGQ55_004344</name>
</gene>
<dbReference type="PANTHER" id="PTHR43156">
    <property type="entry name" value="STAGE II SPORULATION PROTEIN E-RELATED"/>
    <property type="match status" value="1"/>
</dbReference>
<sequence length="446" mass="47042">MSRSTPPHGGPPDPWDREALLRRVTEVLVSTLEPEQAAARLCDLVVPVLADWAVVTLIDEAPRSGRRRAQWPVASRHRDPARQVLAESYARARLDAITDDALLQRTIRTGRPEVVPGNATTALRAMLRPGQAHELLEALAPEHVLVLPLVGRSGAVGLLSLFNGAARGQFGAADLATASDVAARAGLVLDNARLYDTQRSLAEALQRSMLTAPPTIDGLEIAVRYTPAARAAEIGGDWYDCFVQHGGSTFVIGDVAGHDISAAAAMGQVRTLLRGIAVATQAGPGLLLDAVDTAMAELQVAALATAVVAHLSPPEAPTADGWRVRWANAGHPPPLLVQPDGRVALLDTVPELLLGAVPDVVRTESETLLQPGAVLLLYTDGLVETPAQSVDDGIALLHRTLTELVADGGAGPGTLTLEELCDGLLDRVMSTPPEDDVALLAVRPYR</sequence>
<dbReference type="SMART" id="SM00331">
    <property type="entry name" value="PP2C_SIG"/>
    <property type="match status" value="1"/>
</dbReference>
<keyword evidence="5" id="KW-1185">Reference proteome</keyword>
<evidence type="ECO:0000256" key="1">
    <source>
        <dbReference type="ARBA" id="ARBA00022801"/>
    </source>
</evidence>